<evidence type="ECO:0000256" key="10">
    <source>
        <dbReference type="ARBA" id="ARBA00023158"/>
    </source>
</evidence>
<feature type="compositionally biased region" description="Basic and acidic residues" evidence="13">
    <location>
        <begin position="248"/>
        <end position="258"/>
    </location>
</feature>
<dbReference type="InterPro" id="IPR024026">
    <property type="entry name" value="3'-RNA_MeTfrase_Hen1_bac"/>
</dbReference>
<evidence type="ECO:0000256" key="8">
    <source>
        <dbReference type="ARBA" id="ARBA00022842"/>
    </source>
</evidence>
<dbReference type="EMBL" id="JAHHGZ010000018">
    <property type="protein sequence ID" value="MBW4669136.1"/>
    <property type="molecule type" value="Genomic_DNA"/>
</dbReference>
<evidence type="ECO:0000256" key="13">
    <source>
        <dbReference type="SAM" id="MobiDB-lite"/>
    </source>
</evidence>
<dbReference type="GO" id="GO:0090486">
    <property type="term" value="F:small RNA 2'-O-methyltransferase activity"/>
    <property type="evidence" value="ECO:0007669"/>
    <property type="project" value="UniProtKB-EC"/>
</dbReference>
<sequence>MLLTITTTHNPGTDLGYLLHKHPDRCQSFPLTFGTAHVFYPEASQQQCTVALLLDIDPVKLVRGRGASMEQYVSDRPYVASSFLSVALSQVFGTAMAGRCKDKPELAQTAIPLLVKLSVLPCRGKEGLLRDLFEPLGYTVTAQPHPLDENFPDWGESKYYTVELQHTLRLEELLSHLYVLIPVLDDDKHYWVGADEIEKLLRHGQGWLTGHPAKEEITRRYLKRQHRLTREALAQLAEEDEPDPDGAEETHAEEEAAVEKPISLNQQRLNTVIATLKEKGAKKVIDLGCGQGNLLKNLLKDSFFEQVTGVDVSYRALEVAQERLDRLRLPRNQWERLQLLQSGLTYQDKRFTGYHAATVIEVIEHLDLPRLGAFERVLFEFSRPNTVILTTPNIEYNIKFENLPAGKLRHKDHRFEWTREEFQNWGNRVAENFGYKVEFQPIGQEDLEVGSPTQMGVFTNEGRSKDRSWKKECLIKNDRSEFRASVKKDIF</sequence>
<dbReference type="AlphaFoldDB" id="A0A951QP95"/>
<dbReference type="PANTHER" id="PTHR21404:SF3">
    <property type="entry name" value="SMALL RNA 2'-O-METHYLTRANSFERASE"/>
    <property type="match status" value="1"/>
</dbReference>
<comment type="caution">
    <text evidence="15">The sequence shown here is derived from an EMBL/GenBank/DDBJ whole genome shotgun (WGS) entry which is preliminary data.</text>
</comment>
<protein>
    <recommendedName>
        <fullName evidence="3">Small RNA 2'-O-methyltransferase</fullName>
        <ecNumber evidence="11">2.1.1.386</ecNumber>
    </recommendedName>
</protein>
<dbReference type="Gene3D" id="3.40.50.150">
    <property type="entry name" value="Vaccinia Virus protein VP39"/>
    <property type="match status" value="1"/>
</dbReference>
<evidence type="ECO:0000256" key="7">
    <source>
        <dbReference type="ARBA" id="ARBA00022723"/>
    </source>
</evidence>
<evidence type="ECO:0000259" key="14">
    <source>
        <dbReference type="Pfam" id="PF12623"/>
    </source>
</evidence>
<dbReference type="GO" id="GO:0001510">
    <property type="term" value="P:RNA methylation"/>
    <property type="evidence" value="ECO:0007669"/>
    <property type="project" value="InterPro"/>
</dbReference>
<keyword evidence="10" id="KW-0943">RNA-mediated gene silencing</keyword>
<feature type="region of interest" description="Disordered" evidence="13">
    <location>
        <begin position="235"/>
        <end position="260"/>
    </location>
</feature>
<reference evidence="15" key="1">
    <citation type="submission" date="2021-05" db="EMBL/GenBank/DDBJ databases">
        <authorList>
            <person name="Pietrasiak N."/>
            <person name="Ward R."/>
            <person name="Stajich J.E."/>
            <person name="Kurbessoian T."/>
        </authorList>
    </citation>
    <scope>NUCLEOTIDE SEQUENCE</scope>
    <source>
        <strain evidence="15">GSE-NOS-MK-12-04C</strain>
    </source>
</reference>
<dbReference type="SUPFAM" id="SSF53335">
    <property type="entry name" value="S-adenosyl-L-methionine-dependent methyltransferases"/>
    <property type="match status" value="1"/>
</dbReference>
<dbReference type="Gene3D" id="3.30.1610.20">
    <property type="entry name" value="Hen1, N-terminal domain"/>
    <property type="match status" value="1"/>
</dbReference>
<dbReference type="NCBIfam" id="TIGR04074">
    <property type="entry name" value="bacter_Hen1"/>
    <property type="match status" value="1"/>
</dbReference>
<reference evidence="15" key="2">
    <citation type="journal article" date="2022" name="Microbiol. Resour. Announc.">
        <title>Metagenome Sequencing to Explore Phylogenomics of Terrestrial Cyanobacteria.</title>
        <authorList>
            <person name="Ward R.D."/>
            <person name="Stajich J.E."/>
            <person name="Johansen J.R."/>
            <person name="Huntemann M."/>
            <person name="Clum A."/>
            <person name="Foster B."/>
            <person name="Foster B."/>
            <person name="Roux S."/>
            <person name="Palaniappan K."/>
            <person name="Varghese N."/>
            <person name="Mukherjee S."/>
            <person name="Reddy T.B.K."/>
            <person name="Daum C."/>
            <person name="Copeland A."/>
            <person name="Chen I.A."/>
            <person name="Ivanova N.N."/>
            <person name="Kyrpides N.C."/>
            <person name="Shapiro N."/>
            <person name="Eloe-Fadrosh E.A."/>
            <person name="Pietrasiak N."/>
        </authorList>
    </citation>
    <scope>NUCLEOTIDE SEQUENCE</scope>
    <source>
        <strain evidence="15">GSE-NOS-MK-12-04C</strain>
    </source>
</reference>
<keyword evidence="4" id="KW-0489">Methyltransferase</keyword>
<evidence type="ECO:0000256" key="6">
    <source>
        <dbReference type="ARBA" id="ARBA00022691"/>
    </source>
</evidence>
<accession>A0A951QP95</accession>
<keyword evidence="5" id="KW-0808">Transferase</keyword>
<comment type="cofactor">
    <cofactor evidence="1">
        <name>Mg(2+)</name>
        <dbReference type="ChEBI" id="CHEBI:18420"/>
    </cofactor>
</comment>
<evidence type="ECO:0000256" key="11">
    <source>
        <dbReference type="ARBA" id="ARBA00035025"/>
    </source>
</evidence>
<name>A0A951QP95_9CYAN</name>
<dbReference type="Pfam" id="PF12623">
    <property type="entry name" value="Hen1_L"/>
    <property type="match status" value="1"/>
</dbReference>
<keyword evidence="7" id="KW-0479">Metal-binding</keyword>
<comment type="catalytic activity">
    <reaction evidence="12">
        <text>small RNA 3'-end nucleotide + S-adenosyl-L-methionine = small RNA 3'-end 2'-O-methylnucleotide + S-adenosyl-L-homocysteine + H(+)</text>
        <dbReference type="Rhea" id="RHEA:37887"/>
        <dbReference type="Rhea" id="RHEA-COMP:10415"/>
        <dbReference type="Rhea" id="RHEA-COMP:10416"/>
        <dbReference type="ChEBI" id="CHEBI:15378"/>
        <dbReference type="ChEBI" id="CHEBI:57856"/>
        <dbReference type="ChEBI" id="CHEBI:59789"/>
        <dbReference type="ChEBI" id="CHEBI:74896"/>
        <dbReference type="ChEBI" id="CHEBI:74898"/>
        <dbReference type="EC" id="2.1.1.386"/>
    </reaction>
</comment>
<dbReference type="GO" id="GO:0003723">
    <property type="term" value="F:RNA binding"/>
    <property type="evidence" value="ECO:0007669"/>
    <property type="project" value="UniProtKB-KW"/>
</dbReference>
<evidence type="ECO:0000256" key="3">
    <source>
        <dbReference type="ARBA" id="ARBA00021330"/>
    </source>
</evidence>
<dbReference type="InterPro" id="IPR026610">
    <property type="entry name" value="Hen1"/>
</dbReference>
<keyword evidence="9" id="KW-0694">RNA-binding</keyword>
<proteinExistence type="inferred from homology"/>
<feature type="compositionally biased region" description="Acidic residues" evidence="13">
    <location>
        <begin position="237"/>
        <end position="247"/>
    </location>
</feature>
<dbReference type="CDD" id="cd02440">
    <property type="entry name" value="AdoMet_MTases"/>
    <property type="match status" value="1"/>
</dbReference>
<evidence type="ECO:0000256" key="1">
    <source>
        <dbReference type="ARBA" id="ARBA00001946"/>
    </source>
</evidence>
<organism evidence="15 16">
    <name type="scientific">Cyanomargarita calcarea GSE-NOS-MK-12-04C</name>
    <dbReference type="NCBI Taxonomy" id="2839659"/>
    <lineage>
        <taxon>Bacteria</taxon>
        <taxon>Bacillati</taxon>
        <taxon>Cyanobacteriota</taxon>
        <taxon>Cyanophyceae</taxon>
        <taxon>Nostocales</taxon>
        <taxon>Cyanomargaritaceae</taxon>
        <taxon>Cyanomargarita</taxon>
    </lineage>
</organism>
<evidence type="ECO:0000256" key="5">
    <source>
        <dbReference type="ARBA" id="ARBA00022679"/>
    </source>
</evidence>
<dbReference type="InterPro" id="IPR024740">
    <property type="entry name" value="Hen1_N"/>
</dbReference>
<feature type="domain" description="Hen1 N-terminal" evidence="14">
    <location>
        <begin position="1"/>
        <end position="237"/>
    </location>
</feature>
<evidence type="ECO:0000256" key="9">
    <source>
        <dbReference type="ARBA" id="ARBA00022884"/>
    </source>
</evidence>
<evidence type="ECO:0000256" key="4">
    <source>
        <dbReference type="ARBA" id="ARBA00022603"/>
    </source>
</evidence>
<dbReference type="EC" id="2.1.1.386" evidence="11"/>
<evidence type="ECO:0000313" key="16">
    <source>
        <dbReference type="Proteomes" id="UP000729701"/>
    </source>
</evidence>
<comment type="similarity">
    <text evidence="2">Belongs to the methyltransferase superfamily. HEN1 family.</text>
</comment>
<dbReference type="InterPro" id="IPR029063">
    <property type="entry name" value="SAM-dependent_MTases_sf"/>
</dbReference>
<gene>
    <name evidence="15" type="ORF">KME60_17335</name>
</gene>
<dbReference type="GO" id="GO:0046872">
    <property type="term" value="F:metal ion binding"/>
    <property type="evidence" value="ECO:0007669"/>
    <property type="project" value="UniProtKB-KW"/>
</dbReference>
<dbReference type="InterPro" id="IPR038546">
    <property type="entry name" value="Hen1_N_sf"/>
</dbReference>
<evidence type="ECO:0000256" key="2">
    <source>
        <dbReference type="ARBA" id="ARBA00009026"/>
    </source>
</evidence>
<dbReference type="Proteomes" id="UP000729701">
    <property type="component" value="Unassembled WGS sequence"/>
</dbReference>
<keyword evidence="6" id="KW-0949">S-adenosyl-L-methionine</keyword>
<evidence type="ECO:0000256" key="12">
    <source>
        <dbReference type="ARBA" id="ARBA00048418"/>
    </source>
</evidence>
<dbReference type="GO" id="GO:0031047">
    <property type="term" value="P:regulatory ncRNA-mediated gene silencing"/>
    <property type="evidence" value="ECO:0007669"/>
    <property type="project" value="UniProtKB-KW"/>
</dbReference>
<dbReference type="Pfam" id="PF13489">
    <property type="entry name" value="Methyltransf_23"/>
    <property type="match status" value="1"/>
</dbReference>
<evidence type="ECO:0000313" key="15">
    <source>
        <dbReference type="EMBL" id="MBW4669136.1"/>
    </source>
</evidence>
<keyword evidence="8" id="KW-0460">Magnesium</keyword>
<dbReference type="PANTHER" id="PTHR21404">
    <property type="entry name" value="HEN1"/>
    <property type="match status" value="1"/>
</dbReference>